<protein>
    <submittedName>
        <fullName evidence="2">Transposase</fullName>
    </submittedName>
</protein>
<organism evidence="2 3">
    <name type="scientific">Cuspidothrix issatschenkoi CHARLIE-1</name>
    <dbReference type="NCBI Taxonomy" id="2052836"/>
    <lineage>
        <taxon>Bacteria</taxon>
        <taxon>Bacillati</taxon>
        <taxon>Cyanobacteriota</taxon>
        <taxon>Cyanophyceae</taxon>
        <taxon>Nostocales</taxon>
        <taxon>Aphanizomenonaceae</taxon>
        <taxon>Cuspidothrix</taxon>
    </lineage>
</organism>
<dbReference type="EMBL" id="PGEM01000008">
    <property type="protein sequence ID" value="PPJ65049.1"/>
    <property type="molecule type" value="Genomic_DNA"/>
</dbReference>
<dbReference type="InterPro" id="IPR036515">
    <property type="entry name" value="Transposase_17_sf"/>
</dbReference>
<evidence type="ECO:0000313" key="2">
    <source>
        <dbReference type="EMBL" id="PPJ65049.1"/>
    </source>
</evidence>
<dbReference type="AlphaFoldDB" id="A0A2S6CZB1"/>
<dbReference type="InterPro" id="IPR052715">
    <property type="entry name" value="RAYT_transposase"/>
</dbReference>
<accession>A0A2S6CZB1</accession>
<dbReference type="GO" id="GO:0006313">
    <property type="term" value="P:DNA transposition"/>
    <property type="evidence" value="ECO:0007669"/>
    <property type="project" value="InterPro"/>
</dbReference>
<evidence type="ECO:0000313" key="3">
    <source>
        <dbReference type="Proteomes" id="UP000239589"/>
    </source>
</evidence>
<sequence>MTKFIHRNRRSIRLKGYDYSRSGAYYLTICVNHFESLLGEIQNGAMILNQYGEIVKDVWENLPNQVSDIDLYEYVIMPNHFHAILIIDKFGDLTQFPEEVDVYDEKDRRKMILPKVVGRFKMLTAKAINQIREIEGSFWQRNYYEHIIRNEEDCQRIREYIINNPMHWELDENHPSLIKSKINNNKRKSFNQSRK</sequence>
<dbReference type="Gene3D" id="3.30.70.1290">
    <property type="entry name" value="Transposase IS200-like"/>
    <property type="match status" value="1"/>
</dbReference>
<reference evidence="2 3" key="1">
    <citation type="submission" date="2018-02" db="EMBL/GenBank/DDBJ databases">
        <title>Discovery of a pederin family compound in a non-symbiotic bloom-forming cyanobacterium.</title>
        <authorList>
            <person name="Kust A."/>
            <person name="Mares J."/>
            <person name="Jokela J."/>
            <person name="Urajova P."/>
            <person name="Hajek J."/>
            <person name="Saurav K."/>
            <person name="Voracova K."/>
            <person name="Fewer D.P."/>
            <person name="Haapaniemi E."/>
            <person name="Permi P."/>
            <person name="Rehakova K."/>
            <person name="Sivonen K."/>
            <person name="Hrouzek P."/>
        </authorList>
    </citation>
    <scope>NUCLEOTIDE SEQUENCE [LARGE SCALE GENOMIC DNA]</scope>
    <source>
        <strain evidence="2 3">CHARLIE-1</strain>
    </source>
</reference>
<feature type="domain" description="Transposase IS200-like" evidence="1">
    <location>
        <begin position="20"/>
        <end position="164"/>
    </location>
</feature>
<dbReference type="PANTHER" id="PTHR36966">
    <property type="entry name" value="REP-ASSOCIATED TYROSINE TRANSPOSASE"/>
    <property type="match status" value="1"/>
</dbReference>
<dbReference type="PANTHER" id="PTHR36966:SF1">
    <property type="entry name" value="REP-ASSOCIATED TYROSINE TRANSPOSASE"/>
    <property type="match status" value="1"/>
</dbReference>
<keyword evidence="3" id="KW-1185">Reference proteome</keyword>
<dbReference type="SUPFAM" id="SSF143422">
    <property type="entry name" value="Transposase IS200-like"/>
    <property type="match status" value="1"/>
</dbReference>
<evidence type="ECO:0000259" key="1">
    <source>
        <dbReference type="SMART" id="SM01321"/>
    </source>
</evidence>
<comment type="caution">
    <text evidence="2">The sequence shown here is derived from an EMBL/GenBank/DDBJ whole genome shotgun (WGS) entry which is preliminary data.</text>
</comment>
<dbReference type="SMART" id="SM01321">
    <property type="entry name" value="Y1_Tnp"/>
    <property type="match status" value="1"/>
</dbReference>
<dbReference type="GO" id="GO:0043565">
    <property type="term" value="F:sequence-specific DNA binding"/>
    <property type="evidence" value="ECO:0007669"/>
    <property type="project" value="TreeGrafter"/>
</dbReference>
<dbReference type="OrthoDB" id="9794403at2"/>
<dbReference type="GO" id="GO:0004803">
    <property type="term" value="F:transposase activity"/>
    <property type="evidence" value="ECO:0007669"/>
    <property type="project" value="InterPro"/>
</dbReference>
<dbReference type="RefSeq" id="WP_104386141.1">
    <property type="nucleotide sequence ID" value="NZ_PGEM01000008.1"/>
</dbReference>
<name>A0A2S6CZB1_9CYAN</name>
<proteinExistence type="predicted"/>
<dbReference type="Proteomes" id="UP000239589">
    <property type="component" value="Unassembled WGS sequence"/>
</dbReference>
<dbReference type="InterPro" id="IPR002686">
    <property type="entry name" value="Transposase_17"/>
</dbReference>
<gene>
    <name evidence="2" type="ORF">CUN59_01280</name>
</gene>